<feature type="binding site" evidence="8">
    <location>
        <position position="416"/>
    </location>
    <ligand>
        <name>[4Fe-4S] cluster</name>
        <dbReference type="ChEBI" id="CHEBI:49883"/>
        <label>1</label>
    </ligand>
</feature>
<dbReference type="EC" id="7.-.-.-" evidence="8"/>
<keyword evidence="6 8" id="KW-0408">Iron</keyword>
<dbReference type="HAMAP" id="MF_00461">
    <property type="entry name" value="RsxC_RnfC"/>
    <property type="match status" value="1"/>
</dbReference>
<dbReference type="GO" id="GO:0005886">
    <property type="term" value="C:plasma membrane"/>
    <property type="evidence" value="ECO:0007669"/>
    <property type="project" value="UniProtKB-SubCell"/>
</dbReference>
<dbReference type="Gene3D" id="3.40.50.11540">
    <property type="entry name" value="NADH-ubiquinone oxidoreductase 51kDa subunit"/>
    <property type="match status" value="1"/>
</dbReference>
<dbReference type="GO" id="GO:0009055">
    <property type="term" value="F:electron transfer activity"/>
    <property type="evidence" value="ECO:0007669"/>
    <property type="project" value="InterPro"/>
</dbReference>
<dbReference type="OrthoDB" id="9767754at2"/>
<dbReference type="PROSITE" id="PS00198">
    <property type="entry name" value="4FE4S_FER_1"/>
    <property type="match status" value="2"/>
</dbReference>
<comment type="function">
    <text evidence="8">Part of a membrane-bound complex that couples electron transfer with translocation of ions across the membrane.</text>
</comment>
<dbReference type="RefSeq" id="WP_158739226.1">
    <property type="nucleotide sequence ID" value="NZ_WSLF01000001.1"/>
</dbReference>
<feature type="domain" description="4Fe-4S ferredoxin-type" evidence="9">
    <location>
        <begin position="357"/>
        <end position="387"/>
    </location>
</feature>
<keyword evidence="1 8" id="KW-0813">Transport</keyword>
<dbReference type="EMBL" id="WSLF01000001">
    <property type="protein sequence ID" value="KAE9637316.1"/>
    <property type="molecule type" value="Genomic_DNA"/>
</dbReference>
<keyword evidence="4 8" id="KW-0677">Repeat</keyword>
<keyword evidence="8" id="KW-0472">Membrane</keyword>
<feature type="binding site" evidence="8">
    <location>
        <position position="370"/>
    </location>
    <ligand>
        <name>[4Fe-4S] cluster</name>
        <dbReference type="ChEBI" id="CHEBI:49883"/>
        <label>1</label>
    </ligand>
</feature>
<dbReference type="Pfam" id="PF10531">
    <property type="entry name" value="SLBB"/>
    <property type="match status" value="1"/>
</dbReference>
<evidence type="ECO:0000256" key="2">
    <source>
        <dbReference type="ARBA" id="ARBA00022485"/>
    </source>
</evidence>
<dbReference type="Gene3D" id="3.10.20.600">
    <property type="match status" value="1"/>
</dbReference>
<dbReference type="Proteomes" id="UP000483018">
    <property type="component" value="Unassembled WGS sequence"/>
</dbReference>
<dbReference type="AlphaFoldDB" id="A0A7C8LGZ1"/>
<feature type="binding site" evidence="8">
    <location>
        <position position="409"/>
    </location>
    <ligand>
        <name>[4Fe-4S] cluster</name>
        <dbReference type="ChEBI" id="CHEBI:49883"/>
        <label>2</label>
    </ligand>
</feature>
<dbReference type="SUPFAM" id="SSF46548">
    <property type="entry name" value="alpha-helical ferredoxin"/>
    <property type="match status" value="1"/>
</dbReference>
<evidence type="ECO:0000256" key="8">
    <source>
        <dbReference type="HAMAP-Rule" id="MF_00461"/>
    </source>
</evidence>
<dbReference type="SUPFAM" id="SSF142019">
    <property type="entry name" value="Nqo1 FMN-binding domain-like"/>
    <property type="match status" value="1"/>
</dbReference>
<evidence type="ECO:0000256" key="3">
    <source>
        <dbReference type="ARBA" id="ARBA00022723"/>
    </source>
</evidence>
<evidence type="ECO:0000256" key="6">
    <source>
        <dbReference type="ARBA" id="ARBA00023004"/>
    </source>
</evidence>
<dbReference type="Pfam" id="PF13187">
    <property type="entry name" value="Fer4_9"/>
    <property type="match status" value="1"/>
</dbReference>
<dbReference type="InterPro" id="IPR010208">
    <property type="entry name" value="Ion_transpt_RnfC/RsxC"/>
</dbReference>
<proteinExistence type="inferred from homology"/>
<comment type="cofactor">
    <cofactor evidence="8">
        <name>[4Fe-4S] cluster</name>
        <dbReference type="ChEBI" id="CHEBI:49883"/>
    </cofactor>
    <text evidence="8">Binds 2 [4Fe-4S] clusters per subunit.</text>
</comment>
<organism evidence="10 11">
    <name type="scientific">Defluviitalea raffinosedens</name>
    <dbReference type="NCBI Taxonomy" id="1450156"/>
    <lineage>
        <taxon>Bacteria</taxon>
        <taxon>Bacillati</taxon>
        <taxon>Bacillota</taxon>
        <taxon>Clostridia</taxon>
        <taxon>Lachnospirales</taxon>
        <taxon>Defluviitaleaceae</taxon>
        <taxon>Defluviitalea</taxon>
    </lineage>
</organism>
<comment type="caution">
    <text evidence="10">The sequence shown here is derived from an EMBL/GenBank/DDBJ whole genome shotgun (WGS) entry which is preliminary data.</text>
</comment>
<feature type="domain" description="4Fe-4S ferredoxin-type" evidence="9">
    <location>
        <begin position="396"/>
        <end position="426"/>
    </location>
</feature>
<dbReference type="GO" id="GO:0051539">
    <property type="term" value="F:4 iron, 4 sulfur cluster binding"/>
    <property type="evidence" value="ECO:0007669"/>
    <property type="project" value="UniProtKB-KW"/>
</dbReference>
<keyword evidence="5 8" id="KW-0249">Electron transport</keyword>
<evidence type="ECO:0000256" key="7">
    <source>
        <dbReference type="ARBA" id="ARBA00023014"/>
    </source>
</evidence>
<dbReference type="NCBIfam" id="TIGR01945">
    <property type="entry name" value="rnfC"/>
    <property type="match status" value="1"/>
</dbReference>
<feature type="binding site" evidence="8">
    <location>
        <position position="373"/>
    </location>
    <ligand>
        <name>[4Fe-4S] cluster</name>
        <dbReference type="ChEBI" id="CHEBI:49883"/>
        <label>1</label>
    </ligand>
</feature>
<protein>
    <recommendedName>
        <fullName evidence="8">Ion-translocating oxidoreductase complex subunit C</fullName>
        <ecNumber evidence="8">7.-.-.-</ecNumber>
    </recommendedName>
    <alternativeName>
        <fullName evidence="8">Rnf electron transport complex subunit C</fullName>
    </alternativeName>
</protein>
<keyword evidence="8" id="KW-1278">Translocase</keyword>
<reference evidence="10 11" key="1">
    <citation type="submission" date="2019-12" db="EMBL/GenBank/DDBJ databases">
        <title>Defluviitalea raffinosedens, isolated from a biogas fermenter, genome sequencing and characterization.</title>
        <authorList>
            <person name="Rettenmaier R."/>
            <person name="Schneider M."/>
            <person name="Neuhaus K."/>
            <person name="Liebl W."/>
            <person name="Zverlov V."/>
        </authorList>
    </citation>
    <scope>NUCLEOTIDE SEQUENCE [LARGE SCALE GENOMIC DNA]</scope>
    <source>
        <strain evidence="10 11">249c-K6</strain>
    </source>
</reference>
<dbReference type="GO" id="GO:0022900">
    <property type="term" value="P:electron transport chain"/>
    <property type="evidence" value="ECO:0007669"/>
    <property type="project" value="UniProtKB-UniRule"/>
</dbReference>
<keyword evidence="8" id="KW-1003">Cell membrane</keyword>
<name>A0A7C8LGZ1_9FIRM</name>
<dbReference type="Pfam" id="PF01512">
    <property type="entry name" value="Complex1_51K"/>
    <property type="match status" value="1"/>
</dbReference>
<feature type="binding site" evidence="8">
    <location>
        <position position="367"/>
    </location>
    <ligand>
        <name>[4Fe-4S] cluster</name>
        <dbReference type="ChEBI" id="CHEBI:49883"/>
        <label>1</label>
    </ligand>
</feature>
<evidence type="ECO:0000259" key="9">
    <source>
        <dbReference type="PROSITE" id="PS51379"/>
    </source>
</evidence>
<feature type="binding site" evidence="8">
    <location>
        <position position="406"/>
    </location>
    <ligand>
        <name>[4Fe-4S] cluster</name>
        <dbReference type="ChEBI" id="CHEBI:49883"/>
        <label>2</label>
    </ligand>
</feature>
<dbReference type="PANTHER" id="PTHR43034">
    <property type="entry name" value="ION-TRANSLOCATING OXIDOREDUCTASE COMPLEX SUBUNIT C"/>
    <property type="match status" value="1"/>
</dbReference>
<dbReference type="InterPro" id="IPR019554">
    <property type="entry name" value="Soluble_ligand-bd"/>
</dbReference>
<dbReference type="Gene3D" id="3.30.70.20">
    <property type="match status" value="1"/>
</dbReference>
<keyword evidence="2 8" id="KW-0004">4Fe-4S</keyword>
<feature type="binding site" evidence="8">
    <location>
        <position position="412"/>
    </location>
    <ligand>
        <name>[4Fe-4S] cluster</name>
        <dbReference type="ChEBI" id="CHEBI:49883"/>
        <label>2</label>
    </ligand>
</feature>
<dbReference type="NCBIfam" id="NF003454">
    <property type="entry name" value="PRK05035.1"/>
    <property type="match status" value="1"/>
</dbReference>
<dbReference type="InterPro" id="IPR017900">
    <property type="entry name" value="4Fe4S_Fe_S_CS"/>
</dbReference>
<comment type="subcellular location">
    <subcellularLocation>
        <location evidence="8">Cell membrane</location>
        <topology evidence="8">Peripheral membrane protein</topology>
    </subcellularLocation>
</comment>
<gene>
    <name evidence="10" type="primary">rsxC</name>
    <name evidence="8" type="synonym">rnfC</name>
    <name evidence="10" type="ORF">GND95_02475</name>
</gene>
<sequence>MKLLTFKRGIHPPDGKHFTENKPIETLLPKGDLVFPMSQHIGAPCEPIVKKGDKVLVGQKIGEAKAFVSSPIYSSVSGIVKDVTPMLHPNGSKVLSVIIENDGLYEEHESLGPKGDYKNLSKEQIVEIIKEAGIVGMGGAGFPTHIKLSPPPEKNIDTIIINGAECEPYLTSDHRIMLEETDKVIEGLKIILQLFPQAKGYIGVENNKMDAVKALKEALEGVSNIEVKVLQTKYPQGAEKQLIYAITGREVPSGGLPADVGCIVQNIDTAVAIQRAVVKGRPLMRRIVTVTGGAIKDPKNFKVRLGTSYRELIEAAGGFVSEPVKVISGGPMMGIALSSLDVPVIKGTSAILCLSKEEAGLPEERNCIRCGKCVSVCPMNLLPLQLNQYAINYDMEKFELSHGMDCIECGSCSFTCPAKRHLVQSIRTAKKTILNNRRKNA</sequence>
<keyword evidence="3 8" id="KW-0479">Metal-binding</keyword>
<keyword evidence="11" id="KW-1185">Reference proteome</keyword>
<dbReference type="InterPro" id="IPR037225">
    <property type="entry name" value="Nuo51_FMN-bd_sf"/>
</dbReference>
<dbReference type="PROSITE" id="PS51379">
    <property type="entry name" value="4FE4S_FER_2"/>
    <property type="match status" value="2"/>
</dbReference>
<evidence type="ECO:0000313" key="10">
    <source>
        <dbReference type="EMBL" id="KAE9637316.1"/>
    </source>
</evidence>
<dbReference type="InterPro" id="IPR026902">
    <property type="entry name" value="RnfC_N"/>
</dbReference>
<evidence type="ECO:0000256" key="1">
    <source>
        <dbReference type="ARBA" id="ARBA00022448"/>
    </source>
</evidence>
<evidence type="ECO:0000256" key="4">
    <source>
        <dbReference type="ARBA" id="ARBA00022737"/>
    </source>
</evidence>
<evidence type="ECO:0000313" key="11">
    <source>
        <dbReference type="Proteomes" id="UP000483018"/>
    </source>
</evidence>
<keyword evidence="7 8" id="KW-0411">Iron-sulfur</keyword>
<evidence type="ECO:0000256" key="5">
    <source>
        <dbReference type="ARBA" id="ARBA00022982"/>
    </source>
</evidence>
<accession>A0A7C8LGZ1</accession>
<dbReference type="PANTHER" id="PTHR43034:SF2">
    <property type="entry name" value="ION-TRANSLOCATING OXIDOREDUCTASE COMPLEX SUBUNIT C"/>
    <property type="match status" value="1"/>
</dbReference>
<dbReference type="GO" id="GO:0046872">
    <property type="term" value="F:metal ion binding"/>
    <property type="evidence" value="ECO:0007669"/>
    <property type="project" value="UniProtKB-KW"/>
</dbReference>
<dbReference type="InterPro" id="IPR017896">
    <property type="entry name" value="4Fe4S_Fe-S-bd"/>
</dbReference>
<dbReference type="InterPro" id="IPR011538">
    <property type="entry name" value="Nuo51_FMN-bd"/>
</dbReference>
<dbReference type="Pfam" id="PF13375">
    <property type="entry name" value="RnfC_N"/>
    <property type="match status" value="1"/>
</dbReference>
<feature type="binding site" evidence="8">
    <location>
        <position position="377"/>
    </location>
    <ligand>
        <name>[4Fe-4S] cluster</name>
        <dbReference type="ChEBI" id="CHEBI:49883"/>
        <label>2</label>
    </ligand>
</feature>
<comment type="similarity">
    <text evidence="8">Belongs to the 4Fe4S bacterial-type ferredoxin family. RnfC subfamily.</text>
</comment>
<comment type="subunit">
    <text evidence="8">The complex is composed of six subunits: RnfA, RnfB, RnfC, RnfD, RnfE and RnfG.</text>
</comment>